<reference evidence="2 3" key="2">
    <citation type="journal article" date="2016" name="Environ. Microbiol. Rep.">
        <title>Metagenomic evidence for the presence of phototrophic Gemmatimonadetes bacteria in diverse environments.</title>
        <authorList>
            <person name="Zeng Y."/>
            <person name="Baumbach J."/>
            <person name="Barbosa E.G."/>
            <person name="Azevedo V."/>
            <person name="Zhang C."/>
            <person name="Koblizek M."/>
        </authorList>
    </citation>
    <scope>NUCLEOTIDE SEQUENCE [LARGE SCALE GENOMIC DNA]</scope>
    <source>
        <strain evidence="2 3">AP64</strain>
    </source>
</reference>
<gene>
    <name evidence="2" type="ORF">GEMMAAP_18815</name>
</gene>
<evidence type="ECO:0000256" key="1">
    <source>
        <dbReference type="SAM" id="Phobius"/>
    </source>
</evidence>
<keyword evidence="1" id="KW-1133">Transmembrane helix</keyword>
<proteinExistence type="predicted"/>
<dbReference type="KEGG" id="gph:GEMMAAP_18815"/>
<dbReference type="Proteomes" id="UP000076404">
    <property type="component" value="Chromosome"/>
</dbReference>
<protein>
    <submittedName>
        <fullName evidence="2">Uncharacterized protein</fullName>
    </submittedName>
</protein>
<feature type="transmembrane region" description="Helical" evidence="1">
    <location>
        <begin position="36"/>
        <end position="57"/>
    </location>
</feature>
<keyword evidence="3" id="KW-1185">Reference proteome</keyword>
<dbReference type="AlphaFoldDB" id="A0A143BMN6"/>
<accession>A0A143BMN6</accession>
<evidence type="ECO:0000313" key="3">
    <source>
        <dbReference type="Proteomes" id="UP000076404"/>
    </source>
</evidence>
<organism evidence="2 3">
    <name type="scientific">Gemmatimonas phototrophica</name>
    <dbReference type="NCBI Taxonomy" id="1379270"/>
    <lineage>
        <taxon>Bacteria</taxon>
        <taxon>Pseudomonadati</taxon>
        <taxon>Gemmatimonadota</taxon>
        <taxon>Gemmatimonadia</taxon>
        <taxon>Gemmatimonadales</taxon>
        <taxon>Gemmatimonadaceae</taxon>
        <taxon>Gemmatimonas</taxon>
    </lineage>
</organism>
<dbReference type="RefSeq" id="WP_026850972.1">
    <property type="nucleotide sequence ID" value="NZ_CP011454.1"/>
</dbReference>
<reference evidence="2 3" key="1">
    <citation type="journal article" date="2014" name="Proc. Natl. Acad. Sci. U.S.A.">
        <title>Functional type 2 photosynthetic reaction centers found in the rare bacterial phylum Gemmatimonadetes.</title>
        <authorList>
            <person name="Zeng Y."/>
            <person name="Feng F."/>
            <person name="Medova H."/>
            <person name="Dean J."/>
            <person name="Koblizek M."/>
        </authorList>
    </citation>
    <scope>NUCLEOTIDE SEQUENCE [LARGE SCALE GENOMIC DNA]</scope>
    <source>
        <strain evidence="2 3">AP64</strain>
    </source>
</reference>
<name>A0A143BMN6_9BACT</name>
<keyword evidence="1" id="KW-0812">Transmembrane</keyword>
<keyword evidence="1" id="KW-0472">Membrane</keyword>
<dbReference type="STRING" id="1379270.GEMMAAP_18815"/>
<dbReference type="EMBL" id="CP011454">
    <property type="protein sequence ID" value="AMW06278.1"/>
    <property type="molecule type" value="Genomic_DNA"/>
</dbReference>
<sequence length="82" mass="8747">MPSLNLPRKPVVVGICLTVAALHLITGPDYCGPWRVFVTGYLIDLVLPFSLVLLLGVGAEHSPTLRRPALRATAVILFGAVV</sequence>
<evidence type="ECO:0000313" key="2">
    <source>
        <dbReference type="EMBL" id="AMW06278.1"/>
    </source>
</evidence>
<dbReference type="OrthoDB" id="9809904at2"/>
<feature type="transmembrane region" description="Helical" evidence="1">
    <location>
        <begin position="12"/>
        <end position="30"/>
    </location>
</feature>